<keyword evidence="1" id="KW-0808">Transferase</keyword>
<reference evidence="1 2" key="1">
    <citation type="submission" date="2015-09" db="EMBL/GenBank/DDBJ databases">
        <authorList>
            <consortium name="Swine Surveillance"/>
        </authorList>
    </citation>
    <scope>NUCLEOTIDE SEQUENCE [LARGE SCALE GENOMIC DNA]</scope>
    <source>
        <strain evidence="1 2">CECT 7557</strain>
    </source>
</reference>
<dbReference type="InterPro" id="IPR005331">
    <property type="entry name" value="Sulfotransferase"/>
</dbReference>
<dbReference type="InterPro" id="IPR027417">
    <property type="entry name" value="P-loop_NTPase"/>
</dbReference>
<dbReference type="RefSeq" id="WP_058291335.1">
    <property type="nucleotide sequence ID" value="NZ_CYSD01000042.1"/>
</dbReference>
<dbReference type="OrthoDB" id="288532at2"/>
<dbReference type="Proteomes" id="UP000052022">
    <property type="component" value="Unassembled WGS sequence"/>
</dbReference>
<evidence type="ECO:0000313" key="1">
    <source>
        <dbReference type="EMBL" id="CUH81300.1"/>
    </source>
</evidence>
<protein>
    <submittedName>
        <fullName evidence="1">Sulfotransferase family protein</fullName>
    </submittedName>
</protein>
<dbReference type="STRING" id="928856.SAMN04488049_102180"/>
<sequence>MILSRGRSYVFIHIPKTGGTALALALEARAMADDEMLGDTPKALKRRRRLQGADARGRLWKHSTLADIEGLATCEELRGLFAFTLVRNPYDRVVSYYHWLRTQRFDHPAVPLAQTLSFEAFVCHPQVAASLKANPYTSYMRQSDGQEHCNLYIRLETFAEDAQPLFDHLGFSFELPLVNESPRQRDWRKYYTEQAFEAVSRACSDDIGQFEYSFNEFPLSL</sequence>
<dbReference type="EMBL" id="CYSD01000042">
    <property type="protein sequence ID" value="CUH81300.1"/>
    <property type="molecule type" value="Genomic_DNA"/>
</dbReference>
<dbReference type="AlphaFoldDB" id="A0A0P1GH70"/>
<dbReference type="Gene3D" id="3.40.50.300">
    <property type="entry name" value="P-loop containing nucleotide triphosphate hydrolases"/>
    <property type="match status" value="1"/>
</dbReference>
<dbReference type="Pfam" id="PF03567">
    <property type="entry name" value="Sulfotransfer_2"/>
    <property type="match status" value="1"/>
</dbReference>
<keyword evidence="2" id="KW-1185">Reference proteome</keyword>
<evidence type="ECO:0000313" key="2">
    <source>
        <dbReference type="Proteomes" id="UP000052022"/>
    </source>
</evidence>
<dbReference type="SUPFAM" id="SSF52540">
    <property type="entry name" value="P-loop containing nucleoside triphosphate hydrolases"/>
    <property type="match status" value="1"/>
</dbReference>
<organism evidence="1 2">
    <name type="scientific">Tritonibacter multivorans</name>
    <dbReference type="NCBI Taxonomy" id="928856"/>
    <lineage>
        <taxon>Bacteria</taxon>
        <taxon>Pseudomonadati</taxon>
        <taxon>Pseudomonadota</taxon>
        <taxon>Alphaproteobacteria</taxon>
        <taxon>Rhodobacterales</taxon>
        <taxon>Paracoccaceae</taxon>
        <taxon>Tritonibacter</taxon>
    </lineage>
</organism>
<dbReference type="GO" id="GO:0016020">
    <property type="term" value="C:membrane"/>
    <property type="evidence" value="ECO:0007669"/>
    <property type="project" value="InterPro"/>
</dbReference>
<accession>A0A0P1GH70</accession>
<proteinExistence type="predicted"/>
<gene>
    <name evidence="1" type="ORF">TRM7557_03344</name>
</gene>
<dbReference type="GO" id="GO:0008146">
    <property type="term" value="F:sulfotransferase activity"/>
    <property type="evidence" value="ECO:0007669"/>
    <property type="project" value="InterPro"/>
</dbReference>
<name>A0A0P1GH70_9RHOB</name>